<evidence type="ECO:0000313" key="2">
    <source>
        <dbReference type="EMBL" id="QBR00495.1"/>
    </source>
</evidence>
<dbReference type="KEGG" id="ppai:E1956_26030"/>
<sequence length="148" mass="16585">MPRLASHNMQKMNRFLAASLVSSLAFISAGTKAQTDTINQQSVVTHVPVDARFEIVQSELAVRWTFKLDKFTGNVFQLVATKSGDLAWEEMPRFKSRVPDPVTPGRPNYQIFMSGIMAKNMFLMNVNSGATWQLQKGSDDTVGWVPFE</sequence>
<proteinExistence type="predicted"/>
<protein>
    <submittedName>
        <fullName evidence="2">Uncharacterized protein</fullName>
    </submittedName>
</protein>
<dbReference type="Proteomes" id="UP000295727">
    <property type="component" value="Chromosome 2"/>
</dbReference>
<dbReference type="AlphaFoldDB" id="A0A4P7D1H7"/>
<keyword evidence="3" id="KW-1185">Reference proteome</keyword>
<reference evidence="2 3" key="1">
    <citation type="submission" date="2019-03" db="EMBL/GenBank/DDBJ databases">
        <title>Paraburkholderia sp. 7MH5, isolated from subtropical forest soil.</title>
        <authorList>
            <person name="Gao Z.-H."/>
            <person name="Qiu L.-H."/>
        </authorList>
    </citation>
    <scope>NUCLEOTIDE SEQUENCE [LARGE SCALE GENOMIC DNA]</scope>
    <source>
        <strain evidence="2 3">7MH5</strain>
    </source>
</reference>
<accession>A0A4P7D1H7</accession>
<organism evidence="2 3">
    <name type="scientific">Paraburkholderia pallida</name>
    <dbReference type="NCBI Taxonomy" id="2547399"/>
    <lineage>
        <taxon>Bacteria</taxon>
        <taxon>Pseudomonadati</taxon>
        <taxon>Pseudomonadota</taxon>
        <taxon>Betaproteobacteria</taxon>
        <taxon>Burkholderiales</taxon>
        <taxon>Burkholderiaceae</taxon>
        <taxon>Paraburkholderia</taxon>
    </lineage>
</organism>
<evidence type="ECO:0000313" key="3">
    <source>
        <dbReference type="Proteomes" id="UP000295727"/>
    </source>
</evidence>
<keyword evidence="1" id="KW-0732">Signal</keyword>
<evidence type="ECO:0000256" key="1">
    <source>
        <dbReference type="SAM" id="SignalP"/>
    </source>
</evidence>
<dbReference type="EMBL" id="CP038149">
    <property type="protein sequence ID" value="QBR00495.1"/>
    <property type="molecule type" value="Genomic_DNA"/>
</dbReference>
<feature type="chain" id="PRO_5020988450" evidence="1">
    <location>
        <begin position="34"/>
        <end position="148"/>
    </location>
</feature>
<feature type="signal peptide" evidence="1">
    <location>
        <begin position="1"/>
        <end position="33"/>
    </location>
</feature>
<name>A0A4P7D1H7_9BURK</name>
<dbReference type="RefSeq" id="WP_134754190.1">
    <property type="nucleotide sequence ID" value="NZ_CP038149.1"/>
</dbReference>
<gene>
    <name evidence="2" type="ORF">E1956_26030</name>
</gene>